<dbReference type="SUPFAM" id="SSF48019">
    <property type="entry name" value="post-AAA+ oligomerization domain-like"/>
    <property type="match status" value="1"/>
</dbReference>
<proteinExistence type="inferred from homology"/>
<protein>
    <submittedName>
        <fullName evidence="5">DNA-dependent ATPase</fullName>
    </submittedName>
</protein>
<dbReference type="SUPFAM" id="SSF52540">
    <property type="entry name" value="P-loop containing nucleoside triphosphate hydrolases"/>
    <property type="match status" value="1"/>
</dbReference>
<dbReference type="InterPro" id="IPR027417">
    <property type="entry name" value="P-loop_NTPase"/>
</dbReference>
<dbReference type="InterPro" id="IPR032423">
    <property type="entry name" value="AAA_assoc_2"/>
</dbReference>
<dbReference type="InterPro" id="IPR008921">
    <property type="entry name" value="DNA_pol3_clamp-load_cplx_C"/>
</dbReference>
<dbReference type="GO" id="GO:0008047">
    <property type="term" value="F:enzyme activator activity"/>
    <property type="evidence" value="ECO:0007669"/>
    <property type="project" value="TreeGrafter"/>
</dbReference>
<dbReference type="Proteomes" id="UP000018291">
    <property type="component" value="Unassembled WGS sequence"/>
</dbReference>
<keyword evidence="2" id="KW-0547">Nucleotide-binding</keyword>
<dbReference type="GO" id="GO:0005524">
    <property type="term" value="F:ATP binding"/>
    <property type="evidence" value="ECO:0007669"/>
    <property type="project" value="UniProtKB-KW"/>
</dbReference>
<dbReference type="GO" id="GO:0006261">
    <property type="term" value="P:DNA-templated DNA replication"/>
    <property type="evidence" value="ECO:0007669"/>
    <property type="project" value="TreeGrafter"/>
</dbReference>
<dbReference type="Pfam" id="PF16193">
    <property type="entry name" value="AAA_assoc_2"/>
    <property type="match status" value="1"/>
</dbReference>
<evidence type="ECO:0000259" key="4">
    <source>
        <dbReference type="SMART" id="SM00382"/>
    </source>
</evidence>
<reference evidence="5 6" key="1">
    <citation type="journal article" date="2013" name="ISME J.">
        <title>Metabolic model for the filamentous 'Candidatus Microthrix parvicella' based on genomic and metagenomic analyses.</title>
        <authorList>
            <person name="Jon McIlroy S."/>
            <person name="Kristiansen R."/>
            <person name="Albertsen M."/>
            <person name="Michael Karst S."/>
            <person name="Rossetti S."/>
            <person name="Lund Nielsen J."/>
            <person name="Tandoi V."/>
            <person name="James Seviour R."/>
            <person name="Nielsen P.H."/>
        </authorList>
    </citation>
    <scope>NUCLEOTIDE SEQUENCE [LARGE SCALE GENOMIC DNA]</scope>
    <source>
        <strain evidence="5 6">RN1</strain>
    </source>
</reference>
<keyword evidence="3" id="KW-0067">ATP-binding</keyword>
<dbReference type="FunFam" id="3.40.50.300:FF:000345">
    <property type="entry name" value="AAA family ATPase"/>
    <property type="match status" value="1"/>
</dbReference>
<dbReference type="STRING" id="1229780.BN381_50125"/>
<dbReference type="Gene3D" id="1.10.3710.10">
    <property type="entry name" value="DNA polymerase III clamp loader subunits, C-terminal domain"/>
    <property type="match status" value="1"/>
</dbReference>
<dbReference type="InterPro" id="IPR051314">
    <property type="entry name" value="AAA_ATPase_RarA/MGS1/WRNIP1"/>
</dbReference>
<evidence type="ECO:0000256" key="2">
    <source>
        <dbReference type="ARBA" id="ARBA00022741"/>
    </source>
</evidence>
<organism evidence="5 6">
    <name type="scientific">Candidatus Neomicrothrix parvicella RN1</name>
    <dbReference type="NCBI Taxonomy" id="1229780"/>
    <lineage>
        <taxon>Bacteria</taxon>
        <taxon>Bacillati</taxon>
        <taxon>Actinomycetota</taxon>
        <taxon>Acidimicrobiia</taxon>
        <taxon>Acidimicrobiales</taxon>
        <taxon>Microthrixaceae</taxon>
        <taxon>Candidatus Neomicrothrix</taxon>
    </lineage>
</organism>
<sequence>MSGDLFSATAEELAAASAPLADRLRPRSLDEVVGQEHLLGPGKPMRVLVEADKLSSVVLWGPPGTGKTTLARLIAGASSAHLEARSAVTSTVKDVREVIAGAQARLGERGRRTILFLDEVHRFNKAQQDALLPAVETGLVILIGATTENPGFSVNSALLSRSVLFRLEPLNDEALVSLARRGLAAEGLAAGAGDAVDQPGADFTEALEVLAVSAAGDGRHLLTTLEVAISLARARCGAGVHGDRVVLSIEDVEGAMGAKAVRYGVDAHYDVASAFIKSIRGSDPDAGLYWLARMLEAGEDPRFIARRLVISASEDIGEADPMALVVATAGAQAVEFVGLPEARINLAQVVVHLSQAPKSNRAYLAIGEAIGDVGRGLVGEVPPPLRDTSGQASKRLGHGAGYRYPHDDPSGWVDQQYLPDLVAGRTYYRPSDHGYEARVAARLAARGAVPSAKEEETT</sequence>
<dbReference type="AlphaFoldDB" id="R4Z2M6"/>
<dbReference type="eggNOG" id="COG2256">
    <property type="taxonomic scope" value="Bacteria"/>
</dbReference>
<name>R4Z2M6_9ACTN</name>
<dbReference type="SMART" id="SM00382">
    <property type="entry name" value="AAA"/>
    <property type="match status" value="1"/>
</dbReference>
<comment type="caution">
    <text evidence="5">The sequence shown here is derived from an EMBL/GenBank/DDBJ whole genome shotgun (WGS) entry which is preliminary data.</text>
</comment>
<dbReference type="PANTHER" id="PTHR13779:SF7">
    <property type="entry name" value="ATPASE WRNIP1"/>
    <property type="match status" value="1"/>
</dbReference>
<accession>R4Z2M6</accession>
<dbReference type="CDD" id="cd18139">
    <property type="entry name" value="HLD_clamp_RarA"/>
    <property type="match status" value="1"/>
</dbReference>
<dbReference type="GO" id="GO:0003677">
    <property type="term" value="F:DNA binding"/>
    <property type="evidence" value="ECO:0007669"/>
    <property type="project" value="InterPro"/>
</dbReference>
<dbReference type="Pfam" id="PF12002">
    <property type="entry name" value="MgsA_C"/>
    <property type="match status" value="1"/>
</dbReference>
<evidence type="ECO:0000313" key="5">
    <source>
        <dbReference type="EMBL" id="CCM64983.1"/>
    </source>
</evidence>
<keyword evidence="6" id="KW-1185">Reference proteome</keyword>
<dbReference type="CDD" id="cd00009">
    <property type="entry name" value="AAA"/>
    <property type="match status" value="1"/>
</dbReference>
<gene>
    <name evidence="5" type="primary">rarA</name>
    <name evidence="5" type="ORF">BN381_50125</name>
</gene>
<dbReference type="GO" id="GO:0000731">
    <property type="term" value="P:DNA synthesis involved in DNA repair"/>
    <property type="evidence" value="ECO:0007669"/>
    <property type="project" value="TreeGrafter"/>
</dbReference>
<dbReference type="InterPro" id="IPR008824">
    <property type="entry name" value="RuvB-like_N"/>
</dbReference>
<dbReference type="OrthoDB" id="9778364at2"/>
<dbReference type="InterPro" id="IPR021886">
    <property type="entry name" value="MgsA_C"/>
</dbReference>
<dbReference type="FunFam" id="1.20.272.10:FF:000001">
    <property type="entry name" value="Putative AAA family ATPase"/>
    <property type="match status" value="1"/>
</dbReference>
<dbReference type="Gene3D" id="1.20.272.10">
    <property type="match status" value="1"/>
</dbReference>
<evidence type="ECO:0000256" key="3">
    <source>
        <dbReference type="ARBA" id="ARBA00022840"/>
    </source>
</evidence>
<dbReference type="Pfam" id="PF05496">
    <property type="entry name" value="RuvB_N"/>
    <property type="match status" value="1"/>
</dbReference>
<dbReference type="PANTHER" id="PTHR13779">
    <property type="entry name" value="WERNER HELICASE-INTERACTING PROTEIN 1 FAMILY MEMBER"/>
    <property type="match status" value="1"/>
</dbReference>
<dbReference type="EMBL" id="CANL01000045">
    <property type="protein sequence ID" value="CCM64983.1"/>
    <property type="molecule type" value="Genomic_DNA"/>
</dbReference>
<dbReference type="Gene3D" id="3.40.50.300">
    <property type="entry name" value="P-loop containing nucleotide triphosphate hydrolases"/>
    <property type="match status" value="1"/>
</dbReference>
<evidence type="ECO:0000313" key="6">
    <source>
        <dbReference type="Proteomes" id="UP000018291"/>
    </source>
</evidence>
<evidence type="ECO:0000256" key="1">
    <source>
        <dbReference type="ARBA" id="ARBA00008959"/>
    </source>
</evidence>
<dbReference type="InterPro" id="IPR003593">
    <property type="entry name" value="AAA+_ATPase"/>
</dbReference>
<dbReference type="RefSeq" id="WP_012229359.1">
    <property type="nucleotide sequence ID" value="NZ_HG422565.1"/>
</dbReference>
<dbReference type="HOGENOM" id="CLU_017985_0_3_11"/>
<dbReference type="GO" id="GO:0017116">
    <property type="term" value="F:single-stranded DNA helicase activity"/>
    <property type="evidence" value="ECO:0007669"/>
    <property type="project" value="TreeGrafter"/>
</dbReference>
<dbReference type="GO" id="GO:0009378">
    <property type="term" value="F:four-way junction helicase activity"/>
    <property type="evidence" value="ECO:0007669"/>
    <property type="project" value="InterPro"/>
</dbReference>
<feature type="domain" description="AAA+ ATPase" evidence="4">
    <location>
        <begin position="53"/>
        <end position="173"/>
    </location>
</feature>
<dbReference type="GO" id="GO:0006310">
    <property type="term" value="P:DNA recombination"/>
    <property type="evidence" value="ECO:0007669"/>
    <property type="project" value="InterPro"/>
</dbReference>
<comment type="similarity">
    <text evidence="1">Belongs to the AAA ATPase family. RarA/MGS1/WRNIP1 subfamily.</text>
</comment>